<dbReference type="InterPro" id="IPR047001">
    <property type="entry name" value="MnmG_C_subdom"/>
</dbReference>
<dbReference type="InterPro" id="IPR044920">
    <property type="entry name" value="MnmG_C_subdom_sf"/>
</dbReference>
<evidence type="ECO:0000313" key="7">
    <source>
        <dbReference type="Proteomes" id="UP000005408"/>
    </source>
</evidence>
<comment type="cofactor">
    <cofactor evidence="1">
        <name>FAD</name>
        <dbReference type="ChEBI" id="CHEBI:57692"/>
    </cofactor>
</comment>
<dbReference type="Pfam" id="PF13932">
    <property type="entry name" value="SAM_GIDA_C"/>
    <property type="match status" value="1"/>
</dbReference>
<dbReference type="SUPFAM" id="SSF51905">
    <property type="entry name" value="FAD/NAD(P)-binding domain"/>
    <property type="match status" value="1"/>
</dbReference>
<dbReference type="FunFam" id="3.50.50.60:FF:000082">
    <property type="entry name" value="protein MTO1 homolog, mitochondrial isoform X1"/>
    <property type="match status" value="1"/>
</dbReference>
<dbReference type="Gene3D" id="1.10.150.570">
    <property type="entry name" value="GidA associated domain, C-terminal subdomain"/>
    <property type="match status" value="1"/>
</dbReference>
<evidence type="ECO:0000259" key="5">
    <source>
        <dbReference type="SMART" id="SM01228"/>
    </source>
</evidence>
<dbReference type="OrthoDB" id="3329at2759"/>
<dbReference type="FunFam" id="1.10.150.570:FF:000001">
    <property type="entry name" value="tRNA uridine 5-carboxymethylaminomethyl modification enzyme MnmG"/>
    <property type="match status" value="1"/>
</dbReference>
<dbReference type="InterPro" id="IPR020595">
    <property type="entry name" value="MnmG-rel_CS"/>
</dbReference>
<dbReference type="InterPro" id="IPR002218">
    <property type="entry name" value="MnmG-rel"/>
</dbReference>
<sequence length="682" mass="76127">MIRVLKTVLTFPRHKCGIPGCSPSKRVRKVLCRNVHSCTEQKFDVIVVGGGHAGTEAACASARMGARTLLLTHKISTIGEMSCNPSFGGIGKGHLMMEVDALDGVCGRICDKTGIHYRMLNRPKGPAVWGPRAQIDRTLYKTEIQREVQNSPNLTVMAGAVEDFILGQCHNPDLDTMKQRCSGVILESGEKVYGESVVLTTGTFLRGMIHIGLEEFPAGRMGDQPAIGLAKSLEDAGFTIARLKTGTPPRLDKRSIDFSQTVEHAPDDPPLPFSYLNTEVWIKPEDQLPCHMTHTNEEVEKIVMETIHLNRHVQQEVKGPRYCPSIESKVLMFKGRRHQIWLEPEGLDSEVIYPQGISCTMPEEHQLRLMQAIPGLEKAAIVKPGYGVEYDFMDPRQLKPTLETIKIQNLFFAGQINGTTGYEEAAAQGIIAGINAAAKVQGKPPFTVDRTEGYIGVLIDDLITQGTNEPYRMFTSRSEFRLYLRPDNADKRLTAKGYDIGCVSPTRYNHTLQQYKEVEEAIDKLKSTVKYMQQWNKLLQLPMSSNPKPYSAFQLLAVPGNTVEKIAMAMPEIFKDLHLNRQLCHKVFAEGLYAQELEEQMSQIEELQKEEQLLLPENIDYLRLNEISMEIRIKLDDARPASIAAASRIPGVTPLALLKLLQFVKRALNKPQSAGTLPLESI</sequence>
<evidence type="ECO:0000256" key="1">
    <source>
        <dbReference type="ARBA" id="ARBA00001974"/>
    </source>
</evidence>
<dbReference type="Proteomes" id="UP000005408">
    <property type="component" value="Unassembled WGS sequence"/>
</dbReference>
<dbReference type="GO" id="GO:0030488">
    <property type="term" value="P:tRNA methylation"/>
    <property type="evidence" value="ECO:0007669"/>
    <property type="project" value="TreeGrafter"/>
</dbReference>
<reference evidence="6" key="1">
    <citation type="submission" date="2022-08" db="UniProtKB">
        <authorList>
            <consortium name="EnsemblMetazoa"/>
        </authorList>
    </citation>
    <scope>IDENTIFICATION</scope>
    <source>
        <strain evidence="6">05x7-T-G4-1.051#20</strain>
    </source>
</reference>
<evidence type="ECO:0000256" key="3">
    <source>
        <dbReference type="ARBA" id="ARBA00022630"/>
    </source>
</evidence>
<dbReference type="AlphaFoldDB" id="A0A8W8K8A7"/>
<evidence type="ECO:0000313" key="6">
    <source>
        <dbReference type="EnsemblMetazoa" id="G22097.1:cds"/>
    </source>
</evidence>
<dbReference type="PANTHER" id="PTHR11806">
    <property type="entry name" value="GLUCOSE INHIBITED DIVISION PROTEIN A"/>
    <property type="match status" value="1"/>
</dbReference>
<organism evidence="6 7">
    <name type="scientific">Magallana gigas</name>
    <name type="common">Pacific oyster</name>
    <name type="synonym">Crassostrea gigas</name>
    <dbReference type="NCBI Taxonomy" id="29159"/>
    <lineage>
        <taxon>Eukaryota</taxon>
        <taxon>Metazoa</taxon>
        <taxon>Spiralia</taxon>
        <taxon>Lophotrochozoa</taxon>
        <taxon>Mollusca</taxon>
        <taxon>Bivalvia</taxon>
        <taxon>Autobranchia</taxon>
        <taxon>Pteriomorphia</taxon>
        <taxon>Ostreida</taxon>
        <taxon>Ostreoidea</taxon>
        <taxon>Ostreidae</taxon>
        <taxon>Magallana</taxon>
    </lineage>
</organism>
<dbReference type="Gene3D" id="3.50.50.60">
    <property type="entry name" value="FAD/NAD(P)-binding domain"/>
    <property type="match status" value="2"/>
</dbReference>
<protein>
    <recommendedName>
        <fullName evidence="5">tRNA uridine 5-carboxymethylaminomethyl modification enzyme C-terminal subdomain domain-containing protein</fullName>
    </recommendedName>
</protein>
<dbReference type="InterPro" id="IPR040131">
    <property type="entry name" value="MnmG_N"/>
</dbReference>
<keyword evidence="4" id="KW-0274">FAD</keyword>
<accession>A0A8W8K8A7</accession>
<dbReference type="InterPro" id="IPR036188">
    <property type="entry name" value="FAD/NAD-bd_sf"/>
</dbReference>
<dbReference type="Pfam" id="PF01134">
    <property type="entry name" value="GIDA"/>
    <property type="match status" value="1"/>
</dbReference>
<dbReference type="PROSITE" id="PS01281">
    <property type="entry name" value="GIDA_2"/>
    <property type="match status" value="1"/>
</dbReference>
<keyword evidence="7" id="KW-1185">Reference proteome</keyword>
<dbReference type="SMART" id="SM01228">
    <property type="entry name" value="GIDA_assoc_3"/>
    <property type="match status" value="1"/>
</dbReference>
<dbReference type="GO" id="GO:0005829">
    <property type="term" value="C:cytosol"/>
    <property type="evidence" value="ECO:0007669"/>
    <property type="project" value="TreeGrafter"/>
</dbReference>
<feature type="domain" description="tRNA uridine 5-carboxymethylaminomethyl modification enzyme C-terminal subdomain" evidence="5">
    <location>
        <begin position="591"/>
        <end position="662"/>
    </location>
</feature>
<dbReference type="NCBIfam" id="TIGR00136">
    <property type="entry name" value="mnmG_gidA"/>
    <property type="match status" value="1"/>
</dbReference>
<dbReference type="OMA" id="CNPAMGG"/>
<dbReference type="Pfam" id="PF21680">
    <property type="entry name" value="GIDA_C_1st"/>
    <property type="match status" value="1"/>
</dbReference>
<dbReference type="PANTHER" id="PTHR11806:SF0">
    <property type="entry name" value="PROTEIN MTO1 HOMOLOG, MITOCHONDRIAL"/>
    <property type="match status" value="1"/>
</dbReference>
<proteinExistence type="inferred from homology"/>
<keyword evidence="3" id="KW-0285">Flavoprotein</keyword>
<dbReference type="GO" id="GO:0070899">
    <property type="term" value="P:mitochondrial tRNA wobble uridine modification"/>
    <property type="evidence" value="ECO:0007669"/>
    <property type="project" value="UniProtKB-ARBA"/>
</dbReference>
<evidence type="ECO:0000256" key="4">
    <source>
        <dbReference type="ARBA" id="ARBA00022827"/>
    </source>
</evidence>
<dbReference type="InterPro" id="IPR049312">
    <property type="entry name" value="GIDA_C_N"/>
</dbReference>
<dbReference type="GO" id="GO:0050660">
    <property type="term" value="F:flavin adenine dinucleotide binding"/>
    <property type="evidence" value="ECO:0007669"/>
    <property type="project" value="InterPro"/>
</dbReference>
<dbReference type="FunFam" id="3.50.50.60:FF:000002">
    <property type="entry name" value="tRNA uridine 5-carboxymethylaminomethyl modification enzyme MnmG"/>
    <property type="match status" value="1"/>
</dbReference>
<comment type="similarity">
    <text evidence="2">Belongs to the MnmG family.</text>
</comment>
<dbReference type="EnsemblMetazoa" id="G22097.1">
    <property type="protein sequence ID" value="G22097.1:cds"/>
    <property type="gene ID" value="G22097"/>
</dbReference>
<name>A0A8W8K8A7_MAGGI</name>
<dbReference type="InterPro" id="IPR004416">
    <property type="entry name" value="MnmG"/>
</dbReference>
<dbReference type="GO" id="GO:0005739">
    <property type="term" value="C:mitochondrion"/>
    <property type="evidence" value="ECO:0007669"/>
    <property type="project" value="GOC"/>
</dbReference>
<evidence type="ECO:0000256" key="2">
    <source>
        <dbReference type="ARBA" id="ARBA00007653"/>
    </source>
</evidence>
<dbReference type="InterPro" id="IPR026904">
    <property type="entry name" value="MnmG_C"/>
</dbReference>
<dbReference type="HAMAP" id="MF_00129">
    <property type="entry name" value="MnmG_GidA"/>
    <property type="match status" value="1"/>
</dbReference>